<keyword evidence="2" id="KW-0479">Metal-binding</keyword>
<comment type="cofactor">
    <cofactor evidence="1">
        <name>Zn(2+)</name>
        <dbReference type="ChEBI" id="CHEBI:29105"/>
    </cofactor>
</comment>
<dbReference type="AlphaFoldDB" id="A0A5M6J3C9"/>
<protein>
    <submittedName>
        <fullName evidence="6">Creatininase family protein</fullName>
    </submittedName>
</protein>
<evidence type="ECO:0000256" key="4">
    <source>
        <dbReference type="ARBA" id="ARBA00022833"/>
    </source>
</evidence>
<dbReference type="OrthoDB" id="9801445at2"/>
<dbReference type="Pfam" id="PF02633">
    <property type="entry name" value="Creatininase"/>
    <property type="match status" value="1"/>
</dbReference>
<keyword evidence="7" id="KW-1185">Reference proteome</keyword>
<reference evidence="6 7" key="1">
    <citation type="submission" date="2019-09" db="EMBL/GenBank/DDBJ databases">
        <title>Genome sequence of Rhodovastum atsumiense, a diverse member of the Acetobacteraceae family of non-sulfur purple photosynthetic bacteria.</title>
        <authorList>
            <person name="Meyer T."/>
            <person name="Kyndt J."/>
        </authorList>
    </citation>
    <scope>NUCLEOTIDE SEQUENCE [LARGE SCALE GENOMIC DNA]</scope>
    <source>
        <strain evidence="6 7">DSM 21279</strain>
    </source>
</reference>
<dbReference type="RefSeq" id="WP_150038552.1">
    <property type="nucleotide sequence ID" value="NZ_OW485601.1"/>
</dbReference>
<dbReference type="SUPFAM" id="SSF102215">
    <property type="entry name" value="Creatininase"/>
    <property type="match status" value="1"/>
</dbReference>
<dbReference type="InterPro" id="IPR003785">
    <property type="entry name" value="Creatininase/forma_Hydrolase"/>
</dbReference>
<sequence>MRVANMDWRMIDDWVRQDDRAVLPLGSTEQHAGLSLLTDAILSERLAFEAADPLGVPVFPVVPFGVAPHFQAFPGSITLRVETLCAVVRDVLDSLKRSGFRRILIVSGHIGNAAASCLAQEWMMDNPDCRVRFHDWRRAPRTLAQLQATDPVGSHGSWAENFPWTRLDSTPADEAKDTVDFDRLGTLPPFEVRTLLEDGSFGGRTQRADEEMLAIWRIAVQETREMLDAW</sequence>
<organism evidence="6 7">
    <name type="scientific">Rhodovastum atsumiense</name>
    <dbReference type="NCBI Taxonomy" id="504468"/>
    <lineage>
        <taxon>Bacteria</taxon>
        <taxon>Pseudomonadati</taxon>
        <taxon>Pseudomonadota</taxon>
        <taxon>Alphaproteobacteria</taxon>
        <taxon>Acetobacterales</taxon>
        <taxon>Acetobacteraceae</taxon>
        <taxon>Rhodovastum</taxon>
    </lineage>
</organism>
<keyword evidence="3" id="KW-0378">Hydrolase</keyword>
<dbReference type="Proteomes" id="UP000325255">
    <property type="component" value="Unassembled WGS sequence"/>
</dbReference>
<evidence type="ECO:0000256" key="2">
    <source>
        <dbReference type="ARBA" id="ARBA00022723"/>
    </source>
</evidence>
<dbReference type="GO" id="GO:0046872">
    <property type="term" value="F:metal ion binding"/>
    <property type="evidence" value="ECO:0007669"/>
    <property type="project" value="UniProtKB-KW"/>
</dbReference>
<name>A0A5M6J3C9_9PROT</name>
<gene>
    <name evidence="6" type="ORF">F1189_00960</name>
</gene>
<dbReference type="PANTHER" id="PTHR35005:SF1">
    <property type="entry name" value="2-AMINO-5-FORMYLAMINO-6-RIBOSYLAMINOPYRIMIDIN-4(3H)-ONE 5'-MONOPHOSPHATE DEFORMYLASE"/>
    <property type="match status" value="1"/>
</dbReference>
<evidence type="ECO:0000256" key="5">
    <source>
        <dbReference type="ARBA" id="ARBA00024029"/>
    </source>
</evidence>
<dbReference type="PANTHER" id="PTHR35005">
    <property type="entry name" value="3-DEHYDRO-SCYLLO-INOSOSE HYDROLASE"/>
    <property type="match status" value="1"/>
</dbReference>
<dbReference type="EMBL" id="VWPK01000001">
    <property type="protein sequence ID" value="KAA5614729.1"/>
    <property type="molecule type" value="Genomic_DNA"/>
</dbReference>
<dbReference type="GO" id="GO:0016811">
    <property type="term" value="F:hydrolase activity, acting on carbon-nitrogen (but not peptide) bonds, in linear amides"/>
    <property type="evidence" value="ECO:0007669"/>
    <property type="project" value="TreeGrafter"/>
</dbReference>
<evidence type="ECO:0000313" key="6">
    <source>
        <dbReference type="EMBL" id="KAA5614729.1"/>
    </source>
</evidence>
<dbReference type="Gene3D" id="3.40.50.10310">
    <property type="entry name" value="Creatininase"/>
    <property type="match status" value="1"/>
</dbReference>
<proteinExistence type="inferred from homology"/>
<evidence type="ECO:0000313" key="7">
    <source>
        <dbReference type="Proteomes" id="UP000325255"/>
    </source>
</evidence>
<evidence type="ECO:0000256" key="1">
    <source>
        <dbReference type="ARBA" id="ARBA00001947"/>
    </source>
</evidence>
<dbReference type="GO" id="GO:0009231">
    <property type="term" value="P:riboflavin biosynthetic process"/>
    <property type="evidence" value="ECO:0007669"/>
    <property type="project" value="TreeGrafter"/>
</dbReference>
<dbReference type="InterPro" id="IPR024087">
    <property type="entry name" value="Creatininase-like_sf"/>
</dbReference>
<comment type="caution">
    <text evidence="6">The sequence shown here is derived from an EMBL/GenBank/DDBJ whole genome shotgun (WGS) entry which is preliminary data.</text>
</comment>
<comment type="similarity">
    <text evidence="5">Belongs to the creatininase superfamily.</text>
</comment>
<keyword evidence="4" id="KW-0862">Zinc</keyword>
<accession>A0A5M6J3C9</accession>
<evidence type="ECO:0000256" key="3">
    <source>
        <dbReference type="ARBA" id="ARBA00022801"/>
    </source>
</evidence>